<evidence type="ECO:0000256" key="2">
    <source>
        <dbReference type="SAM" id="Phobius"/>
    </source>
</evidence>
<feature type="compositionally biased region" description="Polar residues" evidence="1">
    <location>
        <begin position="240"/>
        <end position="253"/>
    </location>
</feature>
<feature type="domain" description="DUF4097" evidence="3">
    <location>
        <begin position="62"/>
        <end position="228"/>
    </location>
</feature>
<dbReference type="Gene3D" id="2.160.20.120">
    <property type="match status" value="1"/>
</dbReference>
<feature type="region of interest" description="Disordered" evidence="1">
    <location>
        <begin position="1"/>
        <end position="20"/>
    </location>
</feature>
<keyword evidence="2" id="KW-0812">Transmembrane</keyword>
<sequence>MTFESVPSHQRTRDHVSLGGNGGARGARMIGVVVVAIAAVSVFWWISRSSHTSEITVDTDVSRVEVDVFAGNVEIIGGTSGRVHVAAAIDDGWVRSARVTHSVDGDTLRIDGDCRGHDLIPAFGCRTDVTLTVPAGVDVVAMSAGGTVEARGLHGAAQLTSDAGDVVVAGHTGRLQAHSDAGDVLVTGLRAEDARITSSAGAVRVETLTPPRSLDAESSAGSVSVDLPAGTAYDVEAKSRTQAPDVSARTSHASPHKVRAFSSAGPVDVTG</sequence>
<evidence type="ECO:0000259" key="3">
    <source>
        <dbReference type="Pfam" id="PF13349"/>
    </source>
</evidence>
<dbReference type="AlphaFoldDB" id="A0A6N9YQY6"/>
<evidence type="ECO:0000313" key="5">
    <source>
        <dbReference type="Proteomes" id="UP000469185"/>
    </source>
</evidence>
<proteinExistence type="predicted"/>
<feature type="transmembrane region" description="Helical" evidence="2">
    <location>
        <begin position="26"/>
        <end position="46"/>
    </location>
</feature>
<dbReference type="RefSeq" id="WP_163820131.1">
    <property type="nucleotide sequence ID" value="NZ_JAAGOB010000011.1"/>
</dbReference>
<dbReference type="Pfam" id="PF13349">
    <property type="entry name" value="DUF4097"/>
    <property type="match status" value="1"/>
</dbReference>
<evidence type="ECO:0000256" key="1">
    <source>
        <dbReference type="SAM" id="MobiDB-lite"/>
    </source>
</evidence>
<comment type="caution">
    <text evidence="4">The sequence shown here is derived from an EMBL/GenBank/DDBJ whole genome shotgun (WGS) entry which is preliminary data.</text>
</comment>
<dbReference type="InterPro" id="IPR025164">
    <property type="entry name" value="Toastrack_DUF4097"/>
</dbReference>
<dbReference type="EMBL" id="JAAGOB010000011">
    <property type="protein sequence ID" value="NED97340.1"/>
    <property type="molecule type" value="Genomic_DNA"/>
</dbReference>
<organism evidence="4 5">
    <name type="scientific">Phytoactinopolyspora alkaliphila</name>
    <dbReference type="NCBI Taxonomy" id="1783498"/>
    <lineage>
        <taxon>Bacteria</taxon>
        <taxon>Bacillati</taxon>
        <taxon>Actinomycetota</taxon>
        <taxon>Actinomycetes</taxon>
        <taxon>Jiangellales</taxon>
        <taxon>Jiangellaceae</taxon>
        <taxon>Phytoactinopolyspora</taxon>
    </lineage>
</organism>
<accession>A0A6N9YQY6</accession>
<keyword evidence="2" id="KW-0472">Membrane</keyword>
<keyword evidence="5" id="KW-1185">Reference proteome</keyword>
<name>A0A6N9YQY6_9ACTN</name>
<gene>
    <name evidence="4" type="ORF">G1H11_18750</name>
</gene>
<dbReference type="Proteomes" id="UP000469185">
    <property type="component" value="Unassembled WGS sequence"/>
</dbReference>
<protein>
    <submittedName>
        <fullName evidence="4">DUF4097 domain-containing protein</fullName>
    </submittedName>
</protein>
<reference evidence="4 5" key="1">
    <citation type="submission" date="2020-02" db="EMBL/GenBank/DDBJ databases">
        <authorList>
            <person name="Li X.-J."/>
            <person name="Feng X.-M."/>
        </authorList>
    </citation>
    <scope>NUCLEOTIDE SEQUENCE [LARGE SCALE GENOMIC DNA]</scope>
    <source>
        <strain evidence="4 5">CGMCC 4.7225</strain>
    </source>
</reference>
<feature type="region of interest" description="Disordered" evidence="1">
    <location>
        <begin position="236"/>
        <end position="271"/>
    </location>
</feature>
<evidence type="ECO:0000313" key="4">
    <source>
        <dbReference type="EMBL" id="NED97340.1"/>
    </source>
</evidence>
<keyword evidence="2" id="KW-1133">Transmembrane helix</keyword>